<keyword evidence="3" id="KW-1185">Reference proteome</keyword>
<accession>A0A1M5XPR6</accession>
<dbReference type="Proteomes" id="UP000184526">
    <property type="component" value="Unassembled WGS sequence"/>
</dbReference>
<feature type="transmembrane region" description="Helical" evidence="1">
    <location>
        <begin position="33"/>
        <end position="51"/>
    </location>
</feature>
<dbReference type="AlphaFoldDB" id="A0A1M5XPR6"/>
<evidence type="ECO:0000313" key="3">
    <source>
        <dbReference type="Proteomes" id="UP000184526"/>
    </source>
</evidence>
<evidence type="ECO:0000256" key="1">
    <source>
        <dbReference type="SAM" id="Phobius"/>
    </source>
</evidence>
<proteinExistence type="predicted"/>
<gene>
    <name evidence="2" type="ORF">SAMN02745196_02350</name>
</gene>
<keyword evidence="1" id="KW-0812">Transmembrane</keyword>
<name>A0A1M5XPR6_9CLOT</name>
<keyword evidence="1" id="KW-0472">Membrane</keyword>
<dbReference type="EMBL" id="FQXP01000009">
    <property type="protein sequence ID" value="SHI01524.1"/>
    <property type="molecule type" value="Genomic_DNA"/>
</dbReference>
<reference evidence="2 3" key="1">
    <citation type="submission" date="2016-11" db="EMBL/GenBank/DDBJ databases">
        <authorList>
            <person name="Jaros S."/>
            <person name="Januszkiewicz K."/>
            <person name="Wedrychowicz H."/>
        </authorList>
    </citation>
    <scope>NUCLEOTIDE SEQUENCE [LARGE SCALE GENOMIC DNA]</scope>
    <source>
        <strain evidence="2 3">DSM 3089</strain>
    </source>
</reference>
<protein>
    <submittedName>
        <fullName evidence="2">Uncharacterized protein</fullName>
    </submittedName>
</protein>
<sequence>MKKKLNIIAIFLGLILIGIGVFIGYLNDFQGDSGFLFFMLGGPLTCVGVVFTPKIWETLGYAIDIIACFFSGL</sequence>
<organism evidence="2 3">
    <name type="scientific">Clostridium collagenovorans DSM 3089</name>
    <dbReference type="NCBI Taxonomy" id="1121306"/>
    <lineage>
        <taxon>Bacteria</taxon>
        <taxon>Bacillati</taxon>
        <taxon>Bacillota</taxon>
        <taxon>Clostridia</taxon>
        <taxon>Eubacteriales</taxon>
        <taxon>Clostridiaceae</taxon>
        <taxon>Clostridium</taxon>
    </lineage>
</organism>
<feature type="transmembrane region" description="Helical" evidence="1">
    <location>
        <begin position="7"/>
        <end position="27"/>
    </location>
</feature>
<evidence type="ECO:0000313" key="2">
    <source>
        <dbReference type="EMBL" id="SHI01524.1"/>
    </source>
</evidence>
<dbReference type="RefSeq" id="WP_072832207.1">
    <property type="nucleotide sequence ID" value="NZ_FQXP01000009.1"/>
</dbReference>
<keyword evidence="1" id="KW-1133">Transmembrane helix</keyword>